<comment type="caution">
    <text evidence="3">The sequence shown here is derived from an EMBL/GenBank/DDBJ whole genome shotgun (WGS) entry which is preliminary data.</text>
</comment>
<dbReference type="PROSITE" id="PS00061">
    <property type="entry name" value="ADH_SHORT"/>
    <property type="match status" value="1"/>
</dbReference>
<dbReference type="EMBL" id="RFXN01000084">
    <property type="protein sequence ID" value="NBR94253.1"/>
    <property type="molecule type" value="Genomic_DNA"/>
</dbReference>
<name>A0A965LL22_9PROT</name>
<dbReference type="InterPro" id="IPR020904">
    <property type="entry name" value="Sc_DH/Rdtase_CS"/>
</dbReference>
<dbReference type="PANTHER" id="PTHR42760">
    <property type="entry name" value="SHORT-CHAIN DEHYDROGENASES/REDUCTASES FAMILY MEMBER"/>
    <property type="match status" value="1"/>
</dbReference>
<keyword evidence="2" id="KW-0560">Oxidoreductase</keyword>
<reference evidence="3" key="1">
    <citation type="submission" date="2018-10" db="EMBL/GenBank/DDBJ databases">
        <title>Iterative Subtractive Binning of Freshwater Chronoseries Metagenomes Recovers Nearly Complete Genomes from over Four Hundred Novel Species.</title>
        <authorList>
            <person name="Rodriguez-R L.M."/>
            <person name="Tsementzi D."/>
            <person name="Luo C."/>
            <person name="Konstantinidis K.T."/>
        </authorList>
    </citation>
    <scope>NUCLEOTIDE SEQUENCE</scope>
    <source>
        <strain evidence="3">WB5_2A_028</strain>
    </source>
</reference>
<dbReference type="SUPFAM" id="SSF51735">
    <property type="entry name" value="NAD(P)-binding Rossmann-fold domains"/>
    <property type="match status" value="1"/>
</dbReference>
<dbReference type="Proteomes" id="UP000740727">
    <property type="component" value="Unassembled WGS sequence"/>
</dbReference>
<dbReference type="PRINTS" id="PR00080">
    <property type="entry name" value="SDRFAMILY"/>
</dbReference>
<dbReference type="Pfam" id="PF13561">
    <property type="entry name" value="adh_short_C2"/>
    <property type="match status" value="1"/>
</dbReference>
<evidence type="ECO:0000256" key="1">
    <source>
        <dbReference type="ARBA" id="ARBA00006484"/>
    </source>
</evidence>
<organism evidence="3 4">
    <name type="scientific">Candidatus Fonsibacter lacus</name>
    <dbReference type="NCBI Taxonomy" id="2576439"/>
    <lineage>
        <taxon>Bacteria</taxon>
        <taxon>Pseudomonadati</taxon>
        <taxon>Pseudomonadota</taxon>
        <taxon>Alphaproteobacteria</taxon>
        <taxon>Candidatus Pelagibacterales</taxon>
        <taxon>Candidatus Pelagibacterales incertae sedis</taxon>
        <taxon>Candidatus Fonsibacter</taxon>
    </lineage>
</organism>
<accession>A0A965LL22</accession>
<evidence type="ECO:0000313" key="4">
    <source>
        <dbReference type="Proteomes" id="UP000740727"/>
    </source>
</evidence>
<comment type="similarity">
    <text evidence="1">Belongs to the short-chain dehydrogenases/reductases (SDR) family.</text>
</comment>
<dbReference type="PANTHER" id="PTHR42760:SF133">
    <property type="entry name" value="3-OXOACYL-[ACYL-CARRIER-PROTEIN] REDUCTASE"/>
    <property type="match status" value="1"/>
</dbReference>
<proteinExistence type="inferred from homology"/>
<dbReference type="GO" id="GO:0006633">
    <property type="term" value="P:fatty acid biosynthetic process"/>
    <property type="evidence" value="ECO:0007669"/>
    <property type="project" value="TreeGrafter"/>
</dbReference>
<evidence type="ECO:0000256" key="2">
    <source>
        <dbReference type="ARBA" id="ARBA00023002"/>
    </source>
</evidence>
<dbReference type="GO" id="GO:0016616">
    <property type="term" value="F:oxidoreductase activity, acting on the CH-OH group of donors, NAD or NADP as acceptor"/>
    <property type="evidence" value="ECO:0007669"/>
    <property type="project" value="TreeGrafter"/>
</dbReference>
<dbReference type="GO" id="GO:0048038">
    <property type="term" value="F:quinone binding"/>
    <property type="evidence" value="ECO:0007669"/>
    <property type="project" value="TreeGrafter"/>
</dbReference>
<dbReference type="CDD" id="cd05233">
    <property type="entry name" value="SDR_c"/>
    <property type="match status" value="1"/>
</dbReference>
<dbReference type="Gene3D" id="3.40.50.720">
    <property type="entry name" value="NAD(P)-binding Rossmann-like Domain"/>
    <property type="match status" value="1"/>
</dbReference>
<dbReference type="PRINTS" id="PR00081">
    <property type="entry name" value="GDHRDH"/>
</dbReference>
<protein>
    <submittedName>
        <fullName evidence="3">SDR family oxidoreductase</fullName>
    </submittedName>
</protein>
<dbReference type="AlphaFoldDB" id="A0A965LL22"/>
<dbReference type="InterPro" id="IPR002347">
    <property type="entry name" value="SDR_fam"/>
</dbReference>
<evidence type="ECO:0000313" key="3">
    <source>
        <dbReference type="EMBL" id="NBR94253.1"/>
    </source>
</evidence>
<dbReference type="InterPro" id="IPR036291">
    <property type="entry name" value="NAD(P)-bd_dom_sf"/>
</dbReference>
<sequence>MLAQLLGAEIYQCDVSQVAQVDQMFSSVKRDLGAPSILVNNAATSVASAITFREIDEAAWDEVTDTNLKGVFLCCKAFDKYSNEGTFRSIINISSIRVAIGMEGNSHYTAAKAALIGLSRVLARELGPSEIRVNSILPGAITTPDQAAYGDVAALHRMILDSQSLKRLGMPVDIANLVSFLVSPDAAFITGQSILCDGGWAFQ</sequence>
<gene>
    <name evidence="3" type="ORF">EBT44_05420</name>
</gene>